<dbReference type="GO" id="GO:0005783">
    <property type="term" value="C:endoplasmic reticulum"/>
    <property type="evidence" value="ECO:0007669"/>
    <property type="project" value="UniProtKB-ARBA"/>
</dbReference>
<evidence type="ECO:0000256" key="2">
    <source>
        <dbReference type="ARBA" id="ARBA00022692"/>
    </source>
</evidence>
<evidence type="ECO:0000256" key="3">
    <source>
        <dbReference type="ARBA" id="ARBA00022989"/>
    </source>
</evidence>
<dbReference type="AlphaFoldDB" id="A0A151Z6X9"/>
<evidence type="ECO:0000256" key="5">
    <source>
        <dbReference type="SAM" id="MobiDB-lite"/>
    </source>
</evidence>
<keyword evidence="9" id="KW-1185">Reference proteome</keyword>
<dbReference type="OrthoDB" id="19511at2759"/>
<feature type="transmembrane region" description="Helical" evidence="6">
    <location>
        <begin position="53"/>
        <end position="71"/>
    </location>
</feature>
<evidence type="ECO:0000256" key="6">
    <source>
        <dbReference type="SAM" id="Phobius"/>
    </source>
</evidence>
<reference evidence="8 9" key="1">
    <citation type="submission" date="2015-12" db="EMBL/GenBank/DDBJ databases">
        <title>Dictyostelia acquired genes for synthesis and detection of signals that induce cell-type specialization by lateral gene transfer from prokaryotes.</title>
        <authorList>
            <person name="Gloeckner G."/>
            <person name="Schaap P."/>
        </authorList>
    </citation>
    <scope>NUCLEOTIDE SEQUENCE [LARGE SCALE GENOMIC DNA]</scope>
    <source>
        <strain evidence="8 9">TK</strain>
    </source>
</reference>
<protein>
    <recommendedName>
        <fullName evidence="7">RETREG1-3/ARL6IP-like N-terminal reticulon-homology domain-containing protein</fullName>
    </recommendedName>
</protein>
<accession>A0A151Z6X9</accession>
<evidence type="ECO:0000313" key="9">
    <source>
        <dbReference type="Proteomes" id="UP000076078"/>
    </source>
</evidence>
<dbReference type="InParanoid" id="A0A151Z6X9"/>
<dbReference type="GO" id="GO:0016020">
    <property type="term" value="C:membrane"/>
    <property type="evidence" value="ECO:0007669"/>
    <property type="project" value="UniProtKB-SubCell"/>
</dbReference>
<proteinExistence type="predicted"/>
<feature type="region of interest" description="Disordered" evidence="5">
    <location>
        <begin position="160"/>
        <end position="184"/>
    </location>
</feature>
<keyword evidence="3 6" id="KW-1133">Transmembrane helix</keyword>
<dbReference type="EMBL" id="LODT01000039">
    <property type="protein sequence ID" value="KYQ89687.1"/>
    <property type="molecule type" value="Genomic_DNA"/>
</dbReference>
<dbReference type="Pfam" id="PF24456">
    <property type="entry name" value="RHD_RETREG1-3"/>
    <property type="match status" value="1"/>
</dbReference>
<gene>
    <name evidence="8" type="ORF">DLAC_09654</name>
</gene>
<evidence type="ECO:0000313" key="8">
    <source>
        <dbReference type="EMBL" id="KYQ89687.1"/>
    </source>
</evidence>
<evidence type="ECO:0000256" key="1">
    <source>
        <dbReference type="ARBA" id="ARBA00004141"/>
    </source>
</evidence>
<evidence type="ECO:0000256" key="4">
    <source>
        <dbReference type="ARBA" id="ARBA00023136"/>
    </source>
</evidence>
<comment type="caution">
    <text evidence="8">The sequence shown here is derived from an EMBL/GenBank/DDBJ whole genome shotgun (WGS) entry which is preliminary data.</text>
</comment>
<keyword evidence="4 6" id="KW-0472">Membrane</keyword>
<comment type="subcellular location">
    <subcellularLocation>
        <location evidence="1">Membrane</location>
        <topology evidence="1">Multi-pass membrane protein</topology>
    </subcellularLocation>
</comment>
<feature type="domain" description="RETREG1-3/ARL6IP-like N-terminal reticulon-homology" evidence="7">
    <location>
        <begin position="20"/>
        <end position="114"/>
    </location>
</feature>
<feature type="transmembrane region" description="Helical" evidence="6">
    <location>
        <begin position="77"/>
        <end position="93"/>
    </location>
</feature>
<evidence type="ECO:0000259" key="7">
    <source>
        <dbReference type="Pfam" id="PF24456"/>
    </source>
</evidence>
<organism evidence="8 9">
    <name type="scientific">Tieghemostelium lacteum</name>
    <name type="common">Slime mold</name>
    <name type="synonym">Dictyostelium lacteum</name>
    <dbReference type="NCBI Taxonomy" id="361077"/>
    <lineage>
        <taxon>Eukaryota</taxon>
        <taxon>Amoebozoa</taxon>
        <taxon>Evosea</taxon>
        <taxon>Eumycetozoa</taxon>
        <taxon>Dictyostelia</taxon>
        <taxon>Dictyosteliales</taxon>
        <taxon>Raperosteliaceae</taxon>
        <taxon>Tieghemostelium</taxon>
    </lineage>
</organism>
<sequence length="184" mass="21111">MNLKFSIVSKVLPSQGTTEDYNEVINQIVALRFELSHVITELDRFRQISTTRFNIQSIIICLVLAYFTQMISGYKLSMIFVYTTLLLPGLFYNRNRYDIIKNNMAMIKPFLDQLYNTVMNLYNSIVNKQQPIQVPSQHQNIIPNNNINTSSNATKVTTQGENNMNTSSYGTSSTMEGSVLKKRF</sequence>
<keyword evidence="2 6" id="KW-0812">Transmembrane</keyword>
<name>A0A151Z6X9_TIELA</name>
<dbReference type="InterPro" id="IPR057282">
    <property type="entry name" value="RETREG1-3-like_RHD"/>
</dbReference>
<feature type="compositionally biased region" description="Polar residues" evidence="5">
    <location>
        <begin position="160"/>
        <end position="176"/>
    </location>
</feature>
<dbReference type="Proteomes" id="UP000076078">
    <property type="component" value="Unassembled WGS sequence"/>
</dbReference>